<dbReference type="RefSeq" id="WP_008076508.1">
    <property type="nucleotide sequence ID" value="NZ_AEVT01000058.1"/>
</dbReference>
<dbReference type="EMBL" id="AEVT01000058">
    <property type="protein sequence ID" value="EGA70528.1"/>
    <property type="molecule type" value="Genomic_DNA"/>
</dbReference>
<evidence type="ECO:0000313" key="2">
    <source>
        <dbReference type="EMBL" id="EGA70528.1"/>
    </source>
</evidence>
<organism evidence="2 3">
    <name type="scientific">Vibrio sinaloensis DSM 21326</name>
    <dbReference type="NCBI Taxonomy" id="945550"/>
    <lineage>
        <taxon>Bacteria</taxon>
        <taxon>Pseudomonadati</taxon>
        <taxon>Pseudomonadota</taxon>
        <taxon>Gammaproteobacteria</taxon>
        <taxon>Vibrionales</taxon>
        <taxon>Vibrionaceae</taxon>
        <taxon>Vibrio</taxon>
        <taxon>Vibrio oreintalis group</taxon>
    </lineage>
</organism>
<accession>E8M678</accession>
<sequence length="220" mass="24862">MNISLYLLGMVSFASLASSELVELPKFNDDEFHQWQSKVFSGETQYTVLSAKNILHAQSIGSASGLMFSQKIDLEKTPYINWRWKIDKKLENLAENTKAGDDYAARIYLVRNEGMFMWNVSSLNYVWSSDHAAGEHWDNAYAGAKVKMLAIRDASAEVGVWYPEKRNVFQDMVELFGDKGSEQANLDSYQFIDVVALMTDTDNSALEASSYYGHITFSAE</sequence>
<name>E8M678_PHOS4</name>
<gene>
    <name evidence="2" type="ORF">VISI1226_00645</name>
</gene>
<reference evidence="2 3" key="1">
    <citation type="journal article" date="2012" name="Int. J. Syst. Evol. Microbiol.">
        <title>Vibrio caribbeanicus sp. nov., isolated from the marine sponge Scleritoderma cyanea.</title>
        <authorList>
            <person name="Hoffmann M."/>
            <person name="Monday S.R."/>
            <person name="Allard M.W."/>
            <person name="Strain E.A."/>
            <person name="Whittaker P."/>
            <person name="Naum M."/>
            <person name="McCarthy P.J."/>
            <person name="Lopez J.V."/>
            <person name="Fischer M."/>
            <person name="Brown E.W."/>
        </authorList>
    </citation>
    <scope>NUCLEOTIDE SEQUENCE [LARGE SCALE GENOMIC DNA]</scope>
    <source>
        <strain evidence="3">DSMZ 21326</strain>
    </source>
</reference>
<dbReference type="Pfam" id="PF11249">
    <property type="entry name" value="DUF3047"/>
    <property type="match status" value="1"/>
</dbReference>
<dbReference type="InterPro" id="IPR021409">
    <property type="entry name" value="DUF3047"/>
</dbReference>
<dbReference type="Proteomes" id="UP000006228">
    <property type="component" value="Unassembled WGS sequence"/>
</dbReference>
<feature type="chain" id="PRO_5003227779" description="DUF3047 domain-containing protein" evidence="1">
    <location>
        <begin position="18"/>
        <end position="220"/>
    </location>
</feature>
<proteinExistence type="predicted"/>
<evidence type="ECO:0000313" key="3">
    <source>
        <dbReference type="Proteomes" id="UP000006228"/>
    </source>
</evidence>
<dbReference type="AlphaFoldDB" id="E8M678"/>
<evidence type="ECO:0008006" key="4">
    <source>
        <dbReference type="Google" id="ProtNLM"/>
    </source>
</evidence>
<dbReference type="eggNOG" id="ENOG502ZQ5C">
    <property type="taxonomic scope" value="Bacteria"/>
</dbReference>
<feature type="signal peptide" evidence="1">
    <location>
        <begin position="1"/>
        <end position="17"/>
    </location>
</feature>
<dbReference type="GeneID" id="95569103"/>
<keyword evidence="1" id="KW-0732">Signal</keyword>
<evidence type="ECO:0000256" key="1">
    <source>
        <dbReference type="SAM" id="SignalP"/>
    </source>
</evidence>
<protein>
    <recommendedName>
        <fullName evidence="4">DUF3047 domain-containing protein</fullName>
    </recommendedName>
</protein>
<comment type="caution">
    <text evidence="2">The sequence shown here is derived from an EMBL/GenBank/DDBJ whole genome shotgun (WGS) entry which is preliminary data.</text>
</comment>
<dbReference type="OrthoDB" id="9775969at2"/>